<dbReference type="Proteomes" id="UP000308600">
    <property type="component" value="Unassembled WGS sequence"/>
</dbReference>
<reference evidence="1 2" key="1">
    <citation type="journal article" date="2019" name="Nat. Ecol. Evol.">
        <title>Megaphylogeny resolves global patterns of mushroom evolution.</title>
        <authorList>
            <person name="Varga T."/>
            <person name="Krizsan K."/>
            <person name="Foldi C."/>
            <person name="Dima B."/>
            <person name="Sanchez-Garcia M."/>
            <person name="Sanchez-Ramirez S."/>
            <person name="Szollosi G.J."/>
            <person name="Szarkandi J.G."/>
            <person name="Papp V."/>
            <person name="Albert L."/>
            <person name="Andreopoulos W."/>
            <person name="Angelini C."/>
            <person name="Antonin V."/>
            <person name="Barry K.W."/>
            <person name="Bougher N.L."/>
            <person name="Buchanan P."/>
            <person name="Buyck B."/>
            <person name="Bense V."/>
            <person name="Catcheside P."/>
            <person name="Chovatia M."/>
            <person name="Cooper J."/>
            <person name="Damon W."/>
            <person name="Desjardin D."/>
            <person name="Finy P."/>
            <person name="Geml J."/>
            <person name="Haridas S."/>
            <person name="Hughes K."/>
            <person name="Justo A."/>
            <person name="Karasinski D."/>
            <person name="Kautmanova I."/>
            <person name="Kiss B."/>
            <person name="Kocsube S."/>
            <person name="Kotiranta H."/>
            <person name="LaButti K.M."/>
            <person name="Lechner B.E."/>
            <person name="Liimatainen K."/>
            <person name="Lipzen A."/>
            <person name="Lukacs Z."/>
            <person name="Mihaltcheva S."/>
            <person name="Morgado L.N."/>
            <person name="Niskanen T."/>
            <person name="Noordeloos M.E."/>
            <person name="Ohm R.A."/>
            <person name="Ortiz-Santana B."/>
            <person name="Ovrebo C."/>
            <person name="Racz N."/>
            <person name="Riley R."/>
            <person name="Savchenko A."/>
            <person name="Shiryaev A."/>
            <person name="Soop K."/>
            <person name="Spirin V."/>
            <person name="Szebenyi C."/>
            <person name="Tomsovsky M."/>
            <person name="Tulloss R.E."/>
            <person name="Uehling J."/>
            <person name="Grigoriev I.V."/>
            <person name="Vagvolgyi C."/>
            <person name="Papp T."/>
            <person name="Martin F.M."/>
            <person name="Miettinen O."/>
            <person name="Hibbett D.S."/>
            <person name="Nagy L.G."/>
        </authorList>
    </citation>
    <scope>NUCLEOTIDE SEQUENCE [LARGE SCALE GENOMIC DNA]</scope>
    <source>
        <strain evidence="1 2">NL-1719</strain>
    </source>
</reference>
<keyword evidence="2" id="KW-1185">Reference proteome</keyword>
<sequence length="565" mass="64768">MRQLGIFAFLLPLVFSFVAQTPLTAPSTPTLPQPLIQVDVRQWNLSASPSVDSVSHLVFDTVASLLQHWSNSRYRNGHSVTPGIVPIGTLLYHGRENLEIPTGPEWTAVDPEHSRAFCRGAAPDCWHLTFVTTRSLRVLHFDGSSASKIYGGTMDTQDFLVWNRSHPDWIFDEAERLRDLCEWGRKYQLDGFSRMQVDFEVMLCDFSPLQTVSYVQLSPEGPPYRRPATTASRGPAPTFTGIPQSPLGKTYKLVEAGAWHNFYPGESRIKLDLTRLVSFYDTDLFPSLVQVRSGLSRLEHRIDGISERDIQAYHERLDEVLRDFGNDVPSSASSVDWRTLYHVIVERYADRLEMLRYILNATEPTAENYSQNHTQTMDSAMYRLHMMLTSYALQTATPPMDGSDEDRVWASPVFQHCATTHSSSLFPFRSSFSRSELLLSKALEDTNREICRIVVKLWAEGIEAGVQPGFPLRAPGDEFLPVLKRWKADVDGLMGWLDWSTWRKCRPACGVEEVCYMPTWPYFKKTPWPFFQQALNLDFIDDFEEWRNPTPRCIRILEPFDWHNP</sequence>
<proteinExistence type="predicted"/>
<dbReference type="EMBL" id="ML208262">
    <property type="protein sequence ID" value="TFK75597.1"/>
    <property type="molecule type" value="Genomic_DNA"/>
</dbReference>
<evidence type="ECO:0000313" key="1">
    <source>
        <dbReference type="EMBL" id="TFK75597.1"/>
    </source>
</evidence>
<evidence type="ECO:0000313" key="2">
    <source>
        <dbReference type="Proteomes" id="UP000308600"/>
    </source>
</evidence>
<protein>
    <submittedName>
        <fullName evidence="1">Uncharacterized protein</fullName>
    </submittedName>
</protein>
<gene>
    <name evidence="1" type="ORF">BDN72DRAFT_867895</name>
</gene>
<organism evidence="1 2">
    <name type="scientific">Pluteus cervinus</name>
    <dbReference type="NCBI Taxonomy" id="181527"/>
    <lineage>
        <taxon>Eukaryota</taxon>
        <taxon>Fungi</taxon>
        <taxon>Dikarya</taxon>
        <taxon>Basidiomycota</taxon>
        <taxon>Agaricomycotina</taxon>
        <taxon>Agaricomycetes</taxon>
        <taxon>Agaricomycetidae</taxon>
        <taxon>Agaricales</taxon>
        <taxon>Pluteineae</taxon>
        <taxon>Pluteaceae</taxon>
        <taxon>Pluteus</taxon>
    </lineage>
</organism>
<name>A0ACD3BDA8_9AGAR</name>
<accession>A0ACD3BDA8</accession>